<dbReference type="Proteomes" id="UP000198420">
    <property type="component" value="Unassembled WGS sequence"/>
</dbReference>
<dbReference type="AlphaFoldDB" id="A0A238XKE7"/>
<dbReference type="CDD" id="cd08899">
    <property type="entry name" value="SRPBCC_CalC_Aha1-like_6"/>
    <property type="match status" value="1"/>
</dbReference>
<comment type="similarity">
    <text evidence="1">Belongs to the AHA1 family.</text>
</comment>
<evidence type="ECO:0000259" key="2">
    <source>
        <dbReference type="Pfam" id="PF08327"/>
    </source>
</evidence>
<dbReference type="Pfam" id="PF08327">
    <property type="entry name" value="AHSA1"/>
    <property type="match status" value="1"/>
</dbReference>
<evidence type="ECO:0000313" key="3">
    <source>
        <dbReference type="EMBL" id="SNR59048.1"/>
    </source>
</evidence>
<reference evidence="4" key="1">
    <citation type="submission" date="2017-06" db="EMBL/GenBank/DDBJ databases">
        <authorList>
            <person name="Varghese N."/>
            <person name="Submissions S."/>
        </authorList>
    </citation>
    <scope>NUCLEOTIDE SEQUENCE [LARGE SCALE GENOMIC DNA]</scope>
    <source>
        <strain evidence="4">DSM 44485</strain>
    </source>
</reference>
<protein>
    <submittedName>
        <fullName evidence="3">Uncharacterized conserved protein YndB, AHSA1/START domain</fullName>
    </submittedName>
</protein>
<dbReference type="InterPro" id="IPR013538">
    <property type="entry name" value="ASHA1/2-like_C"/>
</dbReference>
<dbReference type="InterPro" id="IPR023393">
    <property type="entry name" value="START-like_dom_sf"/>
</dbReference>
<evidence type="ECO:0000256" key="1">
    <source>
        <dbReference type="ARBA" id="ARBA00006817"/>
    </source>
</evidence>
<evidence type="ECO:0000313" key="4">
    <source>
        <dbReference type="Proteomes" id="UP000198420"/>
    </source>
</evidence>
<proteinExistence type="inferred from homology"/>
<accession>A0A238XKE7</accession>
<dbReference type="Gene3D" id="3.30.530.20">
    <property type="match status" value="1"/>
</dbReference>
<organism evidence="3 4">
    <name type="scientific">Actinomadura mexicana</name>
    <dbReference type="NCBI Taxonomy" id="134959"/>
    <lineage>
        <taxon>Bacteria</taxon>
        <taxon>Bacillati</taxon>
        <taxon>Actinomycetota</taxon>
        <taxon>Actinomycetes</taxon>
        <taxon>Streptosporangiales</taxon>
        <taxon>Thermomonosporaceae</taxon>
        <taxon>Actinomadura</taxon>
    </lineage>
</organism>
<gene>
    <name evidence="3" type="ORF">SAMN06265355_104416</name>
</gene>
<dbReference type="OrthoDB" id="8117292at2"/>
<feature type="domain" description="Activator of Hsp90 ATPase homologue 1/2-like C-terminal" evidence="2">
    <location>
        <begin position="38"/>
        <end position="148"/>
    </location>
</feature>
<keyword evidence="4" id="KW-1185">Reference proteome</keyword>
<dbReference type="SUPFAM" id="SSF55961">
    <property type="entry name" value="Bet v1-like"/>
    <property type="match status" value="1"/>
</dbReference>
<dbReference type="RefSeq" id="WP_089312023.1">
    <property type="nucleotide sequence ID" value="NZ_FZNP01000004.1"/>
</dbReference>
<sequence>MIEVTDQINAVSRTVGEKALESGTARTATISRVYDTGVDDLWNAVTDPERISRWFLPVSGDLRLGGRYQLEGNASGTIERCDPPKGFAATWEFGGQTTWIEVRLTPEADGRTRFELEHTALVDPSQNQFGPGVVGIGWDMGLLGLTVHLESGEDARNKLGDDWAASEEGREFARQAGEGWYAADVAGGADEATARAAADFTIAAYTGGQ</sequence>
<dbReference type="EMBL" id="FZNP01000004">
    <property type="protein sequence ID" value="SNR59048.1"/>
    <property type="molecule type" value="Genomic_DNA"/>
</dbReference>
<name>A0A238XKE7_9ACTN</name>